<feature type="region of interest" description="Disordered" evidence="1">
    <location>
        <begin position="1"/>
        <end position="20"/>
    </location>
</feature>
<accession>A0A6A6RWY1</accession>
<keyword evidence="4" id="KW-1185">Reference proteome</keyword>
<dbReference type="EMBL" id="MU006786">
    <property type="protein sequence ID" value="KAF2639522.1"/>
    <property type="molecule type" value="Genomic_DNA"/>
</dbReference>
<evidence type="ECO:0000256" key="2">
    <source>
        <dbReference type="SAM" id="Phobius"/>
    </source>
</evidence>
<keyword evidence="2" id="KW-1133">Transmembrane helix</keyword>
<keyword evidence="2" id="KW-0812">Transmembrane</keyword>
<protein>
    <submittedName>
        <fullName evidence="3">Uncharacterized protein</fullName>
    </submittedName>
</protein>
<feature type="compositionally biased region" description="Low complexity" evidence="1">
    <location>
        <begin position="1"/>
        <end position="19"/>
    </location>
</feature>
<keyword evidence="2" id="KW-0472">Membrane</keyword>
<proteinExistence type="predicted"/>
<reference evidence="3" key="1">
    <citation type="journal article" date="2020" name="Stud. Mycol.">
        <title>101 Dothideomycetes genomes: a test case for predicting lifestyles and emergence of pathogens.</title>
        <authorList>
            <person name="Haridas S."/>
            <person name="Albert R."/>
            <person name="Binder M."/>
            <person name="Bloem J."/>
            <person name="Labutti K."/>
            <person name="Salamov A."/>
            <person name="Andreopoulos B."/>
            <person name="Baker S."/>
            <person name="Barry K."/>
            <person name="Bills G."/>
            <person name="Bluhm B."/>
            <person name="Cannon C."/>
            <person name="Castanera R."/>
            <person name="Culley D."/>
            <person name="Daum C."/>
            <person name="Ezra D."/>
            <person name="Gonzalez J."/>
            <person name="Henrissat B."/>
            <person name="Kuo A."/>
            <person name="Liang C."/>
            <person name="Lipzen A."/>
            <person name="Lutzoni F."/>
            <person name="Magnuson J."/>
            <person name="Mondo S."/>
            <person name="Nolan M."/>
            <person name="Ohm R."/>
            <person name="Pangilinan J."/>
            <person name="Park H.-J."/>
            <person name="Ramirez L."/>
            <person name="Alfaro M."/>
            <person name="Sun H."/>
            <person name="Tritt A."/>
            <person name="Yoshinaga Y."/>
            <person name="Zwiers L.-H."/>
            <person name="Turgeon B."/>
            <person name="Goodwin S."/>
            <person name="Spatafora J."/>
            <person name="Crous P."/>
            <person name="Grigoriev I."/>
        </authorList>
    </citation>
    <scope>NUCLEOTIDE SEQUENCE</scope>
    <source>
        <strain evidence="3">CBS 473.64</strain>
    </source>
</reference>
<feature type="region of interest" description="Disordered" evidence="1">
    <location>
        <begin position="100"/>
        <end position="119"/>
    </location>
</feature>
<dbReference type="AlphaFoldDB" id="A0A6A6RWY1"/>
<evidence type="ECO:0000313" key="4">
    <source>
        <dbReference type="Proteomes" id="UP000799753"/>
    </source>
</evidence>
<dbReference type="OrthoDB" id="10634882at2759"/>
<evidence type="ECO:0000313" key="3">
    <source>
        <dbReference type="EMBL" id="KAF2639522.1"/>
    </source>
</evidence>
<feature type="region of interest" description="Disordered" evidence="1">
    <location>
        <begin position="56"/>
        <end position="87"/>
    </location>
</feature>
<gene>
    <name evidence="3" type="ORF">P280DRAFT_480964</name>
</gene>
<sequence>MPPTSDLTSNSTSSNTYPPALSDNIKQAIIWAVVITVIAIGAILRCVRNDAMKMGEKRKERLRQERLQEEYQRRTPRLNEAPPPYASDYAMSMREEHRRGIVGGDDGEQPNFPDTARVR</sequence>
<name>A0A6A6RWY1_9PLEO</name>
<evidence type="ECO:0000256" key="1">
    <source>
        <dbReference type="SAM" id="MobiDB-lite"/>
    </source>
</evidence>
<organism evidence="3 4">
    <name type="scientific">Massarina eburnea CBS 473.64</name>
    <dbReference type="NCBI Taxonomy" id="1395130"/>
    <lineage>
        <taxon>Eukaryota</taxon>
        <taxon>Fungi</taxon>
        <taxon>Dikarya</taxon>
        <taxon>Ascomycota</taxon>
        <taxon>Pezizomycotina</taxon>
        <taxon>Dothideomycetes</taxon>
        <taxon>Pleosporomycetidae</taxon>
        <taxon>Pleosporales</taxon>
        <taxon>Massarineae</taxon>
        <taxon>Massarinaceae</taxon>
        <taxon>Massarina</taxon>
    </lineage>
</organism>
<feature type="compositionally biased region" description="Basic and acidic residues" evidence="1">
    <location>
        <begin position="56"/>
        <end position="73"/>
    </location>
</feature>
<feature type="transmembrane region" description="Helical" evidence="2">
    <location>
        <begin position="28"/>
        <end position="47"/>
    </location>
</feature>
<dbReference type="Proteomes" id="UP000799753">
    <property type="component" value="Unassembled WGS sequence"/>
</dbReference>